<dbReference type="HOGENOM" id="CLU_114524_0_0_10"/>
<dbReference type="GO" id="GO:0003824">
    <property type="term" value="F:catalytic activity"/>
    <property type="evidence" value="ECO:0007669"/>
    <property type="project" value="InterPro"/>
</dbReference>
<sequence>MCRFIETVRIVEGKVCNSFYHEARMNATLHHFHGAVPLLRLSAHLSGLDSMPKLVKWRFIYDRHGIYESSFAPYRIRTVRTLQTVCDDTVDYTYKSVDRTQLLRLKERQGNADEILIVKDGYITDTSYTNVAFWDGSRWITPKTPLLRGTMRACLLDKGLLTEQDVRLADLHRYSSVALFNAMIDLGQLVLPVSSILPPDTSTKYI</sequence>
<comment type="caution">
    <text evidence="1">The sequence shown here is derived from an EMBL/GenBank/DDBJ whole genome shotgun (WGS) entry which is preliminary data.</text>
</comment>
<name>E7RNQ0_9BACT</name>
<dbReference type="SUPFAM" id="SSF56752">
    <property type="entry name" value="D-aminoacid aminotransferase-like PLP-dependent enzymes"/>
    <property type="match status" value="1"/>
</dbReference>
<dbReference type="AlphaFoldDB" id="E7RNQ0"/>
<dbReference type="STRING" id="28134.SAMN05444288_2322"/>
<reference evidence="1" key="1">
    <citation type="submission" date="2011-01" db="EMBL/GenBank/DDBJ databases">
        <authorList>
            <person name="Muzny D."/>
            <person name="Qin X."/>
            <person name="Buhay C."/>
            <person name="Dugan-Rocha S."/>
            <person name="Ding Y."/>
            <person name="Chen G."/>
            <person name="Hawes A."/>
            <person name="Holder M."/>
            <person name="Jhangiani S."/>
            <person name="Johnson A."/>
            <person name="Khan Z."/>
            <person name="Li Z."/>
            <person name="Liu W."/>
            <person name="Liu X."/>
            <person name="Perez L."/>
            <person name="Shen H."/>
            <person name="Wang Q."/>
            <person name="Watt J."/>
            <person name="Xi L."/>
            <person name="Xin Y."/>
            <person name="Zhou J."/>
            <person name="Deng J."/>
            <person name="Jiang H."/>
            <person name="Liu Y."/>
            <person name="Qu J."/>
            <person name="Song X.-Z."/>
            <person name="Zhang L."/>
            <person name="Villasana D."/>
            <person name="Johnson A."/>
            <person name="Liu J."/>
            <person name="Liyanage D."/>
            <person name="Lorensuhewa L."/>
            <person name="Robinson T."/>
            <person name="Song A."/>
            <person name="Song B.-B."/>
            <person name="Dinh H."/>
            <person name="Thornton R."/>
            <person name="Coyle M."/>
            <person name="Francisco L."/>
            <person name="Jackson L."/>
            <person name="Javaid M."/>
            <person name="Korchina V."/>
            <person name="Kovar C."/>
            <person name="Mata R."/>
            <person name="Mathew T."/>
            <person name="Ngo R."/>
            <person name="Nguyen L."/>
            <person name="Nguyen N."/>
            <person name="Okwuonu G."/>
            <person name="Ongeri F."/>
            <person name="Pham C."/>
            <person name="Simmons D."/>
            <person name="Wilczek-Boney K."/>
            <person name="Hale W."/>
            <person name="Jakkamsetti A."/>
            <person name="Pham P."/>
            <person name="Ruth R."/>
            <person name="San Lucas F."/>
            <person name="Warren J."/>
            <person name="Zhang J."/>
            <person name="Zhao Z."/>
            <person name="Zhou C."/>
            <person name="Zhu D."/>
            <person name="Lee S."/>
            <person name="Bess C."/>
            <person name="Blankenburg K."/>
            <person name="Forbes L."/>
            <person name="Fu Q."/>
            <person name="Gubbala S."/>
            <person name="Hirani K."/>
            <person name="Jayaseelan J.C."/>
            <person name="Lara F."/>
            <person name="Munidasa M."/>
            <person name="Palculict T."/>
            <person name="Patil S."/>
            <person name="Pu L.-L."/>
            <person name="Saada N."/>
            <person name="Tang L."/>
            <person name="Weissenberger G."/>
            <person name="Zhu Y."/>
            <person name="Hemphill L."/>
            <person name="Shang Y."/>
            <person name="Youmans B."/>
            <person name="Ayvaz T."/>
            <person name="Ross M."/>
            <person name="Santibanez J."/>
            <person name="Aqrawi P."/>
            <person name="Gross S."/>
            <person name="Joshi V."/>
            <person name="Fowler G."/>
            <person name="Nazareth L."/>
            <person name="Reid J."/>
            <person name="Worley K."/>
            <person name="Petrosino J."/>
            <person name="Highlander S."/>
            <person name="Gibbs R."/>
        </authorList>
    </citation>
    <scope>NUCLEOTIDE SEQUENCE [LARGE SCALE GENOMIC DNA]</scope>
    <source>
        <strain evidence="1">ATCC 33269</strain>
    </source>
</reference>
<proteinExistence type="predicted"/>
<dbReference type="Proteomes" id="UP000005580">
    <property type="component" value="Unassembled WGS sequence"/>
</dbReference>
<evidence type="ECO:0000313" key="1">
    <source>
        <dbReference type="EMBL" id="EFZ37343.1"/>
    </source>
</evidence>
<protein>
    <recommendedName>
        <fullName evidence="3">Aminodeoxychorismate lyase</fullName>
    </recommendedName>
</protein>
<keyword evidence="2" id="KW-1185">Reference proteome</keyword>
<dbReference type="InterPro" id="IPR043132">
    <property type="entry name" value="BCAT-like_C"/>
</dbReference>
<dbReference type="Pfam" id="PF01063">
    <property type="entry name" value="Aminotran_4"/>
    <property type="match status" value="1"/>
</dbReference>
<organism evidence="1 2">
    <name type="scientific">Hoylesella oralis ATCC 33269</name>
    <dbReference type="NCBI Taxonomy" id="873533"/>
    <lineage>
        <taxon>Bacteria</taxon>
        <taxon>Pseudomonadati</taxon>
        <taxon>Bacteroidota</taxon>
        <taxon>Bacteroidia</taxon>
        <taxon>Bacteroidales</taxon>
        <taxon>Prevotellaceae</taxon>
        <taxon>Hoylesella</taxon>
    </lineage>
</organism>
<dbReference type="Gene3D" id="3.30.470.10">
    <property type="match status" value="1"/>
</dbReference>
<evidence type="ECO:0008006" key="3">
    <source>
        <dbReference type="Google" id="ProtNLM"/>
    </source>
</evidence>
<accession>E7RNQ0</accession>
<dbReference type="Gene3D" id="3.20.10.10">
    <property type="entry name" value="D-amino Acid Aminotransferase, subunit A, domain 2"/>
    <property type="match status" value="1"/>
</dbReference>
<evidence type="ECO:0000313" key="2">
    <source>
        <dbReference type="Proteomes" id="UP000005580"/>
    </source>
</evidence>
<gene>
    <name evidence="1" type="ORF">HMPREF0663_10801</name>
</gene>
<dbReference type="RefSeq" id="WP_004368007.1">
    <property type="nucleotide sequence ID" value="NZ_GL833116.1"/>
</dbReference>
<dbReference type="EMBL" id="AEPE02000003">
    <property type="protein sequence ID" value="EFZ37343.1"/>
    <property type="molecule type" value="Genomic_DNA"/>
</dbReference>
<dbReference type="eggNOG" id="COG0115">
    <property type="taxonomic scope" value="Bacteria"/>
</dbReference>
<dbReference type="InterPro" id="IPR043131">
    <property type="entry name" value="BCAT-like_N"/>
</dbReference>
<dbReference type="InterPro" id="IPR036038">
    <property type="entry name" value="Aminotransferase-like"/>
</dbReference>
<dbReference type="InterPro" id="IPR001544">
    <property type="entry name" value="Aminotrans_IV"/>
</dbReference>